<dbReference type="Pfam" id="PF13620">
    <property type="entry name" value="CarboxypepD_reg"/>
    <property type="match status" value="1"/>
</dbReference>
<gene>
    <name evidence="1" type="ORF">ACFPFM_01510</name>
</gene>
<comment type="caution">
    <text evidence="1">The sequence shown here is derived from an EMBL/GenBank/DDBJ whole genome shotgun (WGS) entry which is preliminary data.</text>
</comment>
<organism evidence="1 2">
    <name type="scientific">Saccharothrix xinjiangensis</name>
    <dbReference type="NCBI Taxonomy" id="204798"/>
    <lineage>
        <taxon>Bacteria</taxon>
        <taxon>Bacillati</taxon>
        <taxon>Actinomycetota</taxon>
        <taxon>Actinomycetes</taxon>
        <taxon>Pseudonocardiales</taxon>
        <taxon>Pseudonocardiaceae</taxon>
        <taxon>Saccharothrix</taxon>
    </lineage>
</organism>
<proteinExistence type="predicted"/>
<protein>
    <submittedName>
        <fullName evidence="1">Carboxypeptidase-like regulatory domain-containing protein</fullName>
    </submittedName>
</protein>
<reference evidence="2" key="1">
    <citation type="journal article" date="2019" name="Int. J. Syst. Evol. Microbiol.">
        <title>The Global Catalogue of Microorganisms (GCM) 10K type strain sequencing project: providing services to taxonomists for standard genome sequencing and annotation.</title>
        <authorList>
            <consortium name="The Broad Institute Genomics Platform"/>
            <consortium name="The Broad Institute Genome Sequencing Center for Infectious Disease"/>
            <person name="Wu L."/>
            <person name="Ma J."/>
        </authorList>
    </citation>
    <scope>NUCLEOTIDE SEQUENCE [LARGE SCALE GENOMIC DNA]</scope>
    <source>
        <strain evidence="2">KCTC 12848</strain>
    </source>
</reference>
<dbReference type="Proteomes" id="UP001595833">
    <property type="component" value="Unassembled WGS sequence"/>
</dbReference>
<name>A0ABV9XTB1_9PSEU</name>
<dbReference type="InterPro" id="IPR013784">
    <property type="entry name" value="Carb-bd-like_fold"/>
</dbReference>
<dbReference type="Gene3D" id="2.60.40.1120">
    <property type="entry name" value="Carboxypeptidase-like, regulatory domain"/>
    <property type="match status" value="1"/>
</dbReference>
<sequence length="126" mass="12689">MGHVRTALLVGLLVLGGCGREAGTSSSGGQPPVSPSGQVVIAGTVVDGAGLPVEGALVQPRSVDDPPRPVPELAVISGPDGRYEWGLPAGRYEFTAVKGDRTSAPVQVTAALGTTDALQEVPLQLP</sequence>
<evidence type="ECO:0000313" key="1">
    <source>
        <dbReference type="EMBL" id="MFC5052424.1"/>
    </source>
</evidence>
<keyword evidence="2" id="KW-1185">Reference proteome</keyword>
<evidence type="ECO:0000313" key="2">
    <source>
        <dbReference type="Proteomes" id="UP001595833"/>
    </source>
</evidence>
<accession>A0ABV9XTB1</accession>
<dbReference type="PROSITE" id="PS51257">
    <property type="entry name" value="PROKAR_LIPOPROTEIN"/>
    <property type="match status" value="1"/>
</dbReference>
<dbReference type="RefSeq" id="WP_344034921.1">
    <property type="nucleotide sequence ID" value="NZ_BAAAKE010000002.1"/>
</dbReference>
<dbReference type="EMBL" id="JBHSJB010000003">
    <property type="protein sequence ID" value="MFC5052424.1"/>
    <property type="molecule type" value="Genomic_DNA"/>
</dbReference>
<dbReference type="SUPFAM" id="SSF49452">
    <property type="entry name" value="Starch-binding domain-like"/>
    <property type="match status" value="1"/>
</dbReference>